<name>A0A6J5MK46_9CAUD</name>
<evidence type="ECO:0000256" key="1">
    <source>
        <dbReference type="SAM" id="Phobius"/>
    </source>
</evidence>
<proteinExistence type="predicted"/>
<organism evidence="2">
    <name type="scientific">uncultured Caudovirales phage</name>
    <dbReference type="NCBI Taxonomy" id="2100421"/>
    <lineage>
        <taxon>Viruses</taxon>
        <taxon>Duplodnaviria</taxon>
        <taxon>Heunggongvirae</taxon>
        <taxon>Uroviricota</taxon>
        <taxon>Caudoviricetes</taxon>
        <taxon>Peduoviridae</taxon>
        <taxon>Maltschvirus</taxon>
        <taxon>Maltschvirus maltsch</taxon>
    </lineage>
</organism>
<keyword evidence="1" id="KW-1133">Transmembrane helix</keyword>
<accession>A0A6J5MK46</accession>
<sequence>MRGKDHLNAMMVGASIVSLDRIFGEDPILGYITKAIFLFLFITFIYVNLRD</sequence>
<reference evidence="2" key="1">
    <citation type="submission" date="2020-04" db="EMBL/GenBank/DDBJ databases">
        <authorList>
            <person name="Chiriac C."/>
            <person name="Salcher M."/>
            <person name="Ghai R."/>
            <person name="Kavagutti S V."/>
        </authorList>
    </citation>
    <scope>NUCLEOTIDE SEQUENCE</scope>
</reference>
<dbReference type="EMBL" id="LR796435">
    <property type="protein sequence ID" value="CAB4143929.1"/>
    <property type="molecule type" value="Genomic_DNA"/>
</dbReference>
<keyword evidence="1" id="KW-0812">Transmembrane</keyword>
<protein>
    <submittedName>
        <fullName evidence="2">Uncharacterized protein</fullName>
    </submittedName>
</protein>
<keyword evidence="1" id="KW-0472">Membrane</keyword>
<evidence type="ECO:0000313" key="2">
    <source>
        <dbReference type="EMBL" id="CAB4143929.1"/>
    </source>
</evidence>
<feature type="transmembrane region" description="Helical" evidence="1">
    <location>
        <begin position="28"/>
        <end position="49"/>
    </location>
</feature>
<gene>
    <name evidence="2" type="ORF">UFOVP457_14</name>
</gene>